<sequence>MSTTTGPDAVTDGSKPHPKDSYTHGHHDSVLRSHRWRTAENSAAYLLPHLREGLSVLDVGCGPGTITVDLARTVGPGVVTGIDTSTAVLEQARETAANQGVRNVEFVEADVYDLPFADGSFDIVHAHQVLQHLSDPVAALREIRRVTRPGGLVAVRDADYAAMAWYPESQELTEWNELYHEVAAANGAQPDAGRRLVSWVRAAGFADEAITASAGVWCYASDADRAWWGDLWAERCLSSQFGMQARATGLADDVALEEIARGWRQWAQDEDGWFSITHGEVLARA</sequence>
<evidence type="ECO:0000259" key="2">
    <source>
        <dbReference type="Pfam" id="PF13847"/>
    </source>
</evidence>
<evidence type="ECO:0000256" key="1">
    <source>
        <dbReference type="SAM" id="MobiDB-lite"/>
    </source>
</evidence>
<dbReference type="InterPro" id="IPR025714">
    <property type="entry name" value="Methyltranfer_dom"/>
</dbReference>
<dbReference type="CDD" id="cd02440">
    <property type="entry name" value="AdoMet_MTases"/>
    <property type="match status" value="1"/>
</dbReference>
<keyword evidence="3" id="KW-0489">Methyltransferase</keyword>
<organism evidence="3 4">
    <name type="scientific">Flavimobilis rhizosphaerae</name>
    <dbReference type="NCBI Taxonomy" id="2775421"/>
    <lineage>
        <taxon>Bacteria</taxon>
        <taxon>Bacillati</taxon>
        <taxon>Actinomycetota</taxon>
        <taxon>Actinomycetes</taxon>
        <taxon>Micrococcales</taxon>
        <taxon>Jonesiaceae</taxon>
        <taxon>Flavimobilis</taxon>
    </lineage>
</organism>
<dbReference type="GO" id="GO:0008168">
    <property type="term" value="F:methyltransferase activity"/>
    <property type="evidence" value="ECO:0007669"/>
    <property type="project" value="UniProtKB-KW"/>
</dbReference>
<accession>A0ABR9DVG9</accession>
<feature type="domain" description="Methyltransferase" evidence="2">
    <location>
        <begin position="51"/>
        <end position="186"/>
    </location>
</feature>
<evidence type="ECO:0000313" key="4">
    <source>
        <dbReference type="Proteomes" id="UP000642107"/>
    </source>
</evidence>
<feature type="region of interest" description="Disordered" evidence="1">
    <location>
        <begin position="1"/>
        <end position="26"/>
    </location>
</feature>
<dbReference type="GO" id="GO:0032259">
    <property type="term" value="P:methylation"/>
    <property type="evidence" value="ECO:0007669"/>
    <property type="project" value="UniProtKB-KW"/>
</dbReference>
<proteinExistence type="predicted"/>
<protein>
    <submittedName>
        <fullName evidence="3">Methyltransferase domain-containing protein</fullName>
    </submittedName>
</protein>
<reference evidence="3 4" key="1">
    <citation type="submission" date="2020-09" db="EMBL/GenBank/DDBJ databases">
        <title>Flavimobilis rhizosphaerae sp. nov., isolated from rhizosphere soil of Spartina alterniflora.</title>
        <authorList>
            <person name="Hanqin C."/>
        </authorList>
    </citation>
    <scope>NUCLEOTIDE SEQUENCE [LARGE SCALE GENOMIC DNA]</scope>
    <source>
        <strain evidence="3 4">GY 10621</strain>
    </source>
</reference>
<dbReference type="EMBL" id="JACZDF010000006">
    <property type="protein sequence ID" value="MBD9700000.1"/>
    <property type="molecule type" value="Genomic_DNA"/>
</dbReference>
<comment type="caution">
    <text evidence="3">The sequence shown here is derived from an EMBL/GenBank/DDBJ whole genome shotgun (WGS) entry which is preliminary data.</text>
</comment>
<dbReference type="RefSeq" id="WP_192280864.1">
    <property type="nucleotide sequence ID" value="NZ_JACZDF010000006.1"/>
</dbReference>
<keyword evidence="3" id="KW-0808">Transferase</keyword>
<feature type="compositionally biased region" description="Basic and acidic residues" evidence="1">
    <location>
        <begin position="14"/>
        <end position="26"/>
    </location>
</feature>
<gene>
    <name evidence="3" type="ORF">IGS67_10925</name>
</gene>
<evidence type="ECO:0000313" key="3">
    <source>
        <dbReference type="EMBL" id="MBD9700000.1"/>
    </source>
</evidence>
<dbReference type="PANTHER" id="PTHR43591:SF24">
    <property type="entry name" value="2-METHOXY-6-POLYPRENYL-1,4-BENZOQUINOL METHYLASE, MITOCHONDRIAL"/>
    <property type="match status" value="1"/>
</dbReference>
<dbReference type="Proteomes" id="UP000642107">
    <property type="component" value="Unassembled WGS sequence"/>
</dbReference>
<dbReference type="SUPFAM" id="SSF53335">
    <property type="entry name" value="S-adenosyl-L-methionine-dependent methyltransferases"/>
    <property type="match status" value="1"/>
</dbReference>
<dbReference type="Pfam" id="PF13847">
    <property type="entry name" value="Methyltransf_31"/>
    <property type="match status" value="1"/>
</dbReference>
<keyword evidence="4" id="KW-1185">Reference proteome</keyword>
<name>A0ABR9DVG9_9MICO</name>
<dbReference type="InterPro" id="IPR029063">
    <property type="entry name" value="SAM-dependent_MTases_sf"/>
</dbReference>
<dbReference type="PANTHER" id="PTHR43591">
    <property type="entry name" value="METHYLTRANSFERASE"/>
    <property type="match status" value="1"/>
</dbReference>
<dbReference type="Gene3D" id="3.40.50.150">
    <property type="entry name" value="Vaccinia Virus protein VP39"/>
    <property type="match status" value="1"/>
</dbReference>